<gene>
    <name evidence="4" type="primary">atpD</name>
    <name evidence="6" type="ORF">E3J95_02280</name>
</gene>
<dbReference type="AlphaFoldDB" id="A0A523QKP8"/>
<accession>A0A523QKP8</accession>
<dbReference type="GO" id="GO:0042777">
    <property type="term" value="P:proton motive force-driven plasma membrane ATP synthesis"/>
    <property type="evidence" value="ECO:0007669"/>
    <property type="project" value="UniProtKB-UniRule"/>
</dbReference>
<dbReference type="HAMAP" id="MF_00271">
    <property type="entry name" value="ATP_synth_D_arch"/>
    <property type="match status" value="1"/>
</dbReference>
<feature type="coiled-coil region" evidence="5">
    <location>
        <begin position="14"/>
        <end position="41"/>
    </location>
</feature>
<dbReference type="GO" id="GO:0005524">
    <property type="term" value="F:ATP binding"/>
    <property type="evidence" value="ECO:0007669"/>
    <property type="project" value="UniProtKB-UniRule"/>
</dbReference>
<evidence type="ECO:0000256" key="1">
    <source>
        <dbReference type="ARBA" id="ARBA00005850"/>
    </source>
</evidence>
<dbReference type="NCBIfam" id="TIGR00309">
    <property type="entry name" value="V_ATPase_subD"/>
    <property type="match status" value="1"/>
</dbReference>
<comment type="caution">
    <text evidence="6">The sequence shown here is derived from an EMBL/GenBank/DDBJ whole genome shotgun (WGS) entry which is preliminary data.</text>
</comment>
<dbReference type="Pfam" id="PF01813">
    <property type="entry name" value="ATP-synt_D"/>
    <property type="match status" value="1"/>
</dbReference>
<evidence type="ECO:0000256" key="4">
    <source>
        <dbReference type="HAMAP-Rule" id="MF_00271"/>
    </source>
</evidence>
<evidence type="ECO:0000313" key="6">
    <source>
        <dbReference type="EMBL" id="TES86301.1"/>
    </source>
</evidence>
<keyword evidence="4" id="KW-0066">ATP synthesis</keyword>
<sequence>MPQTLQVSPTRMELLKQKQRLKMARRAHDLLEDKRDELMQRFFPLLKEVRGMRKEIKEKVGQAYADLQISKSLTSEAEVEECIMWPTQRSGLDISGYTMMKAPEFKLVMEGDLFCYGLHGSNWKLDFALRSFPETLHFLVELAQREEDLNRLAREIERTRRRVNALEHILIPRIQDAVKYITMKLEERERAHIINLMKMKEIAERGEQTSKD</sequence>
<keyword evidence="2 4" id="KW-0813">Transport</keyword>
<dbReference type="EMBL" id="SOKU01000110">
    <property type="protein sequence ID" value="TES86301.1"/>
    <property type="molecule type" value="Genomic_DNA"/>
</dbReference>
<proteinExistence type="inferred from homology"/>
<dbReference type="InterPro" id="IPR002699">
    <property type="entry name" value="V_ATPase_D"/>
</dbReference>
<keyword evidence="3 4" id="KW-0406">Ion transport</keyword>
<evidence type="ECO:0000256" key="5">
    <source>
        <dbReference type="SAM" id="Coils"/>
    </source>
</evidence>
<protein>
    <recommendedName>
        <fullName evidence="4">V-type ATP synthase subunit D</fullName>
    </recommendedName>
    <alternativeName>
        <fullName evidence="4">V-ATPase subunit D</fullName>
    </alternativeName>
</protein>
<evidence type="ECO:0000256" key="2">
    <source>
        <dbReference type="ARBA" id="ARBA00022448"/>
    </source>
</evidence>
<dbReference type="GO" id="GO:0046933">
    <property type="term" value="F:proton-transporting ATP synthase activity, rotational mechanism"/>
    <property type="evidence" value="ECO:0007669"/>
    <property type="project" value="UniProtKB-UniRule"/>
</dbReference>
<evidence type="ECO:0000256" key="3">
    <source>
        <dbReference type="ARBA" id="ARBA00023065"/>
    </source>
</evidence>
<keyword evidence="5" id="KW-0175">Coiled coil</keyword>
<organism evidence="6 7">
    <name type="scientific">Aerophobetes bacterium</name>
    <dbReference type="NCBI Taxonomy" id="2030807"/>
    <lineage>
        <taxon>Bacteria</taxon>
        <taxon>Candidatus Aerophobota</taxon>
    </lineage>
</organism>
<keyword evidence="4" id="KW-0375">Hydrogen ion transport</keyword>
<evidence type="ECO:0000313" key="7">
    <source>
        <dbReference type="Proteomes" id="UP000320781"/>
    </source>
</evidence>
<dbReference type="Proteomes" id="UP000320781">
    <property type="component" value="Unassembled WGS sequence"/>
</dbReference>
<reference evidence="6 7" key="1">
    <citation type="submission" date="2019-03" db="EMBL/GenBank/DDBJ databases">
        <title>Metabolic potential of uncultured bacteria and archaea associated with petroleum seepage in deep-sea sediments.</title>
        <authorList>
            <person name="Dong X."/>
            <person name="Hubert C."/>
        </authorList>
    </citation>
    <scope>NUCLEOTIDE SEQUENCE [LARGE SCALE GENOMIC DNA]</scope>
    <source>
        <strain evidence="6">E44_bin92</strain>
    </source>
</reference>
<dbReference type="GO" id="GO:0046961">
    <property type="term" value="F:proton-transporting ATPase activity, rotational mechanism"/>
    <property type="evidence" value="ECO:0007669"/>
    <property type="project" value="InterPro"/>
</dbReference>
<comment type="function">
    <text evidence="4">Produces ATP from ADP in the presence of a proton gradient across the membrane.</text>
</comment>
<comment type="similarity">
    <text evidence="1 4">Belongs to the V-ATPase D subunit family.</text>
</comment>
<dbReference type="Gene3D" id="1.10.287.3240">
    <property type="match status" value="1"/>
</dbReference>
<dbReference type="PANTHER" id="PTHR11671">
    <property type="entry name" value="V-TYPE ATP SYNTHASE SUBUNIT D"/>
    <property type="match status" value="1"/>
</dbReference>
<feature type="coiled-coil region" evidence="5">
    <location>
        <begin position="139"/>
        <end position="169"/>
    </location>
</feature>
<name>A0A523QKP8_UNCAE</name>